<dbReference type="PANTHER" id="PTHR44846">
    <property type="entry name" value="MANNOSYL-D-GLYCERATE TRANSPORT/METABOLISM SYSTEM REPRESSOR MNGR-RELATED"/>
    <property type="match status" value="1"/>
</dbReference>
<dbReference type="RefSeq" id="WP_216439151.1">
    <property type="nucleotide sequence ID" value="NZ_JAHLQF010000002.1"/>
</dbReference>
<evidence type="ECO:0000256" key="3">
    <source>
        <dbReference type="ARBA" id="ARBA00023163"/>
    </source>
</evidence>
<keyword evidence="3" id="KW-0804">Transcription</keyword>
<dbReference type="PROSITE" id="PS50949">
    <property type="entry name" value="HTH_GNTR"/>
    <property type="match status" value="1"/>
</dbReference>
<proteinExistence type="predicted"/>
<protein>
    <submittedName>
        <fullName evidence="5">GntR family transcriptional regulator</fullName>
    </submittedName>
</protein>
<dbReference type="InterPro" id="IPR011663">
    <property type="entry name" value="UTRA"/>
</dbReference>
<evidence type="ECO:0000313" key="6">
    <source>
        <dbReference type="Proteomes" id="UP000726170"/>
    </source>
</evidence>
<name>A0ABS6EJ31_9CLOT</name>
<evidence type="ECO:0000313" key="5">
    <source>
        <dbReference type="EMBL" id="MBU5484691.1"/>
    </source>
</evidence>
<evidence type="ECO:0000256" key="1">
    <source>
        <dbReference type="ARBA" id="ARBA00023015"/>
    </source>
</evidence>
<dbReference type="EMBL" id="JAHLQF010000002">
    <property type="protein sequence ID" value="MBU5484691.1"/>
    <property type="molecule type" value="Genomic_DNA"/>
</dbReference>
<dbReference type="PANTHER" id="PTHR44846:SF1">
    <property type="entry name" value="MANNOSYL-D-GLYCERATE TRANSPORT_METABOLISM SYSTEM REPRESSOR MNGR-RELATED"/>
    <property type="match status" value="1"/>
</dbReference>
<evidence type="ECO:0000259" key="4">
    <source>
        <dbReference type="PROSITE" id="PS50949"/>
    </source>
</evidence>
<organism evidence="5 6">
    <name type="scientific">Clostridium mobile</name>
    <dbReference type="NCBI Taxonomy" id="2841512"/>
    <lineage>
        <taxon>Bacteria</taxon>
        <taxon>Bacillati</taxon>
        <taxon>Bacillota</taxon>
        <taxon>Clostridia</taxon>
        <taxon>Eubacteriales</taxon>
        <taxon>Clostridiaceae</taxon>
        <taxon>Clostridium</taxon>
    </lineage>
</organism>
<sequence>MLDRRKPIPIYVQLKEEIVKRVKEGTYEVDTQIPTEKEFMEKYKVGRATVREAITGLVREGYLYRKQGIGTFVARKEPAIGFEPLISLTYSLKVRGISPKNIIDESKVITLNHELYKKLKWERNQDCFYLRRIRLAEKLPIAIEESYFNVEAMELLKNFDLNESLAKIILEELKFTINRVEQVIIPRNPSEDEQNILKIDYNAVVIDMERWIYINNEKEPYYYLRFVIPNDIYKYPIEDLRKN</sequence>
<dbReference type="InterPro" id="IPR000524">
    <property type="entry name" value="Tscrpt_reg_HTH_GntR"/>
</dbReference>
<keyword evidence="2" id="KW-0238">DNA-binding</keyword>
<keyword evidence="1" id="KW-0805">Transcription regulation</keyword>
<comment type="caution">
    <text evidence="5">The sequence shown here is derived from an EMBL/GenBank/DDBJ whole genome shotgun (WGS) entry which is preliminary data.</text>
</comment>
<dbReference type="InterPro" id="IPR050679">
    <property type="entry name" value="Bact_HTH_transcr_reg"/>
</dbReference>
<gene>
    <name evidence="5" type="ORF">KQI86_10135</name>
</gene>
<dbReference type="CDD" id="cd07377">
    <property type="entry name" value="WHTH_GntR"/>
    <property type="match status" value="1"/>
</dbReference>
<evidence type="ECO:0000256" key="2">
    <source>
        <dbReference type="ARBA" id="ARBA00023125"/>
    </source>
</evidence>
<reference evidence="5 6" key="1">
    <citation type="submission" date="2021-06" db="EMBL/GenBank/DDBJ databases">
        <authorList>
            <person name="Sun Q."/>
            <person name="Li D."/>
        </authorList>
    </citation>
    <scope>NUCLEOTIDE SEQUENCE [LARGE SCALE GENOMIC DNA]</scope>
    <source>
        <strain evidence="5 6">MSJ-11</strain>
    </source>
</reference>
<dbReference type="SMART" id="SM00345">
    <property type="entry name" value="HTH_GNTR"/>
    <property type="match status" value="1"/>
</dbReference>
<dbReference type="SMART" id="SM00866">
    <property type="entry name" value="UTRA"/>
    <property type="match status" value="1"/>
</dbReference>
<dbReference type="Pfam" id="PF07702">
    <property type="entry name" value="UTRA"/>
    <property type="match status" value="1"/>
</dbReference>
<feature type="domain" description="HTH gntR-type" evidence="4">
    <location>
        <begin position="8"/>
        <end position="76"/>
    </location>
</feature>
<keyword evidence="6" id="KW-1185">Reference proteome</keyword>
<dbReference type="Pfam" id="PF00392">
    <property type="entry name" value="GntR"/>
    <property type="match status" value="1"/>
</dbReference>
<accession>A0ABS6EJ31</accession>
<dbReference type="Proteomes" id="UP000726170">
    <property type="component" value="Unassembled WGS sequence"/>
</dbReference>